<comment type="caution">
    <text evidence="4">The sequence shown here is derived from an EMBL/GenBank/DDBJ whole genome shotgun (WGS) entry which is preliminary data.</text>
</comment>
<keyword evidence="2" id="KW-1133">Transmembrane helix</keyword>
<dbReference type="PROSITE" id="PS50994">
    <property type="entry name" value="INTEGRASE"/>
    <property type="match status" value="1"/>
</dbReference>
<dbReference type="Gene3D" id="3.30.420.10">
    <property type="entry name" value="Ribonuclease H-like superfamily/Ribonuclease H"/>
    <property type="match status" value="1"/>
</dbReference>
<protein>
    <recommendedName>
        <fullName evidence="3">Integrase catalytic domain-containing protein</fullName>
    </recommendedName>
</protein>
<dbReference type="GO" id="GO:0003676">
    <property type="term" value="F:nucleic acid binding"/>
    <property type="evidence" value="ECO:0007669"/>
    <property type="project" value="InterPro"/>
</dbReference>
<evidence type="ECO:0000259" key="3">
    <source>
        <dbReference type="PROSITE" id="PS50994"/>
    </source>
</evidence>
<organism evidence="4 5">
    <name type="scientific">Subtercola boreus</name>
    <dbReference type="NCBI Taxonomy" id="120213"/>
    <lineage>
        <taxon>Bacteria</taxon>
        <taxon>Bacillati</taxon>
        <taxon>Actinomycetota</taxon>
        <taxon>Actinomycetes</taxon>
        <taxon>Micrococcales</taxon>
        <taxon>Microbacteriaceae</taxon>
        <taxon>Subtercola</taxon>
    </lineage>
</organism>
<dbReference type="AlphaFoldDB" id="A0A3E0VA07"/>
<dbReference type="SUPFAM" id="SSF53098">
    <property type="entry name" value="Ribonuclease H-like"/>
    <property type="match status" value="1"/>
</dbReference>
<sequence length="211" mass="22840">AASENRVWRLAKVAGLQASHYRRRGKGNKPGPAVHDDLLGVTDDKGRVTHDFITAATEPNQVWLTDITEHWTGEGKLYLCAVKDCCSNKIVGYSIDSRMKSELAAAALRNAIALRAPAGTIVHSDRGSQAVFKRSKQHLACAVERSCSANASAGVRQPRISRGRLLMVSATAWISVALHLAMSVPFGKYCRSSPLRCSLLPRCQGLFASAK</sequence>
<dbReference type="PANTHER" id="PTHR46889">
    <property type="entry name" value="TRANSPOSASE INSF FOR INSERTION SEQUENCE IS3B-RELATED"/>
    <property type="match status" value="1"/>
</dbReference>
<name>A0A3E0VA07_9MICO</name>
<keyword evidence="2" id="KW-0812">Transmembrane</keyword>
<evidence type="ECO:0000313" key="5">
    <source>
        <dbReference type="Proteomes" id="UP000256709"/>
    </source>
</evidence>
<dbReference type="InterPro" id="IPR036397">
    <property type="entry name" value="RNaseH_sf"/>
</dbReference>
<dbReference type="GO" id="GO:0015074">
    <property type="term" value="P:DNA integration"/>
    <property type="evidence" value="ECO:0007669"/>
    <property type="project" value="InterPro"/>
</dbReference>
<dbReference type="Pfam" id="PF00665">
    <property type="entry name" value="rve"/>
    <property type="match status" value="1"/>
</dbReference>
<reference evidence="4 5" key="1">
    <citation type="submission" date="2017-04" db="EMBL/GenBank/DDBJ databases">
        <title>Comparative genome analysis of Subtercola boreus.</title>
        <authorList>
            <person name="Cho Y.-J."/>
            <person name="Cho A."/>
            <person name="Kim O.-S."/>
            <person name="Lee J.-I."/>
        </authorList>
    </citation>
    <scope>NUCLEOTIDE SEQUENCE [LARGE SCALE GENOMIC DNA]</scope>
    <source>
        <strain evidence="4 5">P27444</strain>
    </source>
</reference>
<keyword evidence="2" id="KW-0472">Membrane</keyword>
<accession>A0A3E0VA07</accession>
<proteinExistence type="predicted"/>
<evidence type="ECO:0000256" key="2">
    <source>
        <dbReference type="SAM" id="Phobius"/>
    </source>
</evidence>
<feature type="non-terminal residue" evidence="4">
    <location>
        <position position="1"/>
    </location>
</feature>
<evidence type="ECO:0000256" key="1">
    <source>
        <dbReference type="SAM" id="MobiDB-lite"/>
    </source>
</evidence>
<feature type="domain" description="Integrase catalytic" evidence="3">
    <location>
        <begin position="55"/>
        <end position="129"/>
    </location>
</feature>
<dbReference type="EMBL" id="NBXA01000063">
    <property type="protein sequence ID" value="RFA06656.1"/>
    <property type="molecule type" value="Genomic_DNA"/>
</dbReference>
<dbReference type="InterPro" id="IPR001584">
    <property type="entry name" value="Integrase_cat-core"/>
</dbReference>
<dbReference type="InterPro" id="IPR012337">
    <property type="entry name" value="RNaseH-like_sf"/>
</dbReference>
<feature type="transmembrane region" description="Helical" evidence="2">
    <location>
        <begin position="165"/>
        <end position="187"/>
    </location>
</feature>
<dbReference type="InterPro" id="IPR050900">
    <property type="entry name" value="Transposase_IS3/IS150/IS904"/>
</dbReference>
<dbReference type="PANTHER" id="PTHR46889:SF4">
    <property type="entry name" value="TRANSPOSASE INSO FOR INSERTION SEQUENCE ELEMENT IS911B-RELATED"/>
    <property type="match status" value="1"/>
</dbReference>
<gene>
    <name evidence="4" type="ORF">B7R21_19135</name>
</gene>
<evidence type="ECO:0000313" key="4">
    <source>
        <dbReference type="EMBL" id="RFA06656.1"/>
    </source>
</evidence>
<feature type="region of interest" description="Disordered" evidence="1">
    <location>
        <begin position="21"/>
        <end position="40"/>
    </location>
</feature>
<dbReference type="Proteomes" id="UP000256709">
    <property type="component" value="Unassembled WGS sequence"/>
</dbReference>